<dbReference type="AlphaFoldDB" id="A0A1N7KFI6"/>
<evidence type="ECO:0000313" key="3">
    <source>
        <dbReference type="Proteomes" id="UP000186684"/>
    </source>
</evidence>
<evidence type="ECO:0000313" key="2">
    <source>
        <dbReference type="EMBL" id="SIS60335.1"/>
    </source>
</evidence>
<proteinExistence type="predicted"/>
<evidence type="ECO:0000256" key="1">
    <source>
        <dbReference type="SAM" id="MobiDB-lite"/>
    </source>
</evidence>
<dbReference type="EMBL" id="FTOQ01000001">
    <property type="protein sequence ID" value="SIS60335.1"/>
    <property type="molecule type" value="Genomic_DNA"/>
</dbReference>
<feature type="region of interest" description="Disordered" evidence="1">
    <location>
        <begin position="47"/>
        <end position="66"/>
    </location>
</feature>
<accession>A0A1N7KFI6</accession>
<gene>
    <name evidence="2" type="ORF">SAMN05421759_101709</name>
</gene>
<name>A0A1N7KFI6_9RHOB</name>
<dbReference type="Proteomes" id="UP000186684">
    <property type="component" value="Unassembled WGS sequence"/>
</dbReference>
<organism evidence="2 3">
    <name type="scientific">Roseivivax lentus</name>
    <dbReference type="NCBI Taxonomy" id="633194"/>
    <lineage>
        <taxon>Bacteria</taxon>
        <taxon>Pseudomonadati</taxon>
        <taxon>Pseudomonadota</taxon>
        <taxon>Alphaproteobacteria</taxon>
        <taxon>Rhodobacterales</taxon>
        <taxon>Roseobacteraceae</taxon>
        <taxon>Roseivivax</taxon>
    </lineage>
</organism>
<reference evidence="3" key="1">
    <citation type="submission" date="2017-01" db="EMBL/GenBank/DDBJ databases">
        <authorList>
            <person name="Varghese N."/>
            <person name="Submissions S."/>
        </authorList>
    </citation>
    <scope>NUCLEOTIDE SEQUENCE [LARGE SCALE GENOMIC DNA]</scope>
    <source>
        <strain evidence="3">DSM 29430</strain>
    </source>
</reference>
<sequence>MIERKKPEIDQAKLERVKRAELSPGTLNEAEEALWLDWFTERMSEPGPEEEAFFEELRRSHPSPKA</sequence>
<protein>
    <submittedName>
        <fullName evidence="2">Uncharacterized protein</fullName>
    </submittedName>
</protein>
<keyword evidence="3" id="KW-1185">Reference proteome</keyword>